<evidence type="ECO:0000313" key="2">
    <source>
        <dbReference type="Proteomes" id="UP000007844"/>
    </source>
</evidence>
<dbReference type="PANTHER" id="PTHR37827">
    <property type="entry name" value="TUDOR DOMAIN-CONTAINING PROTEIN"/>
    <property type="match status" value="1"/>
</dbReference>
<dbReference type="eggNOG" id="COG1403">
    <property type="taxonomic scope" value="Bacteria"/>
</dbReference>
<accession>F3YXB7</accession>
<dbReference type="STRING" id="690850.Desaf_2289"/>
<gene>
    <name evidence="1" type="ORF">Desaf_2289</name>
</gene>
<proteinExistence type="predicted"/>
<evidence type="ECO:0008006" key="3">
    <source>
        <dbReference type="Google" id="ProtNLM"/>
    </source>
</evidence>
<protein>
    <recommendedName>
        <fullName evidence="3">HNH domain-containing protein</fullName>
    </recommendedName>
</protein>
<sequence length="103" mass="12400">MRPCDLCGRPELTTRHHLFPRSLHRRLKRKKDARAQDLREIVDLCAPCHIRIHQIFSEKELASEYNSLERLLADTRVQNWLCWIRRKPSGFRPRTNSWKARRG</sequence>
<organism evidence="1 2">
    <name type="scientific">Desulfocurvibacter africanus subsp. africanus str. Walvis Bay</name>
    <dbReference type="NCBI Taxonomy" id="690850"/>
    <lineage>
        <taxon>Bacteria</taxon>
        <taxon>Pseudomonadati</taxon>
        <taxon>Thermodesulfobacteriota</taxon>
        <taxon>Desulfovibrionia</taxon>
        <taxon>Desulfovibrionales</taxon>
        <taxon>Desulfovibrionaceae</taxon>
        <taxon>Desulfocurvibacter</taxon>
    </lineage>
</organism>
<dbReference type="Proteomes" id="UP000007844">
    <property type="component" value="Chromosome"/>
</dbReference>
<evidence type="ECO:0000313" key="1">
    <source>
        <dbReference type="EMBL" id="EGJ50615.1"/>
    </source>
</evidence>
<keyword evidence="2" id="KW-1185">Reference proteome</keyword>
<dbReference type="PANTHER" id="PTHR37827:SF1">
    <property type="entry name" value="HNH DOMAIN-CONTAINING PROTEIN"/>
    <property type="match status" value="1"/>
</dbReference>
<dbReference type="EMBL" id="CP003221">
    <property type="protein sequence ID" value="EGJ50615.1"/>
    <property type="molecule type" value="Genomic_DNA"/>
</dbReference>
<dbReference type="KEGG" id="daf:Desaf_2289"/>
<reference evidence="1 2" key="1">
    <citation type="journal article" date="2011" name="J. Bacteriol.">
        <title>Genome sequence of the mercury-methylating and pleomorphic Desulfovibrio africanus Strain Walvis Bay.</title>
        <authorList>
            <person name="Brown S.D."/>
            <person name="Wall J.D."/>
            <person name="Kucken A.M."/>
            <person name="Gilmour C.C."/>
            <person name="Podar M."/>
            <person name="Brandt C.C."/>
            <person name="Teshima H."/>
            <person name="Detter J.C."/>
            <person name="Han C.S."/>
            <person name="Land M.L."/>
            <person name="Lucas S."/>
            <person name="Han J."/>
            <person name="Pennacchio L."/>
            <person name="Nolan M."/>
            <person name="Pitluck S."/>
            <person name="Woyke T."/>
            <person name="Goodwin L."/>
            <person name="Palumbo A.V."/>
            <person name="Elias D.A."/>
        </authorList>
    </citation>
    <scope>NUCLEOTIDE SEQUENCE [LARGE SCALE GENOMIC DNA]</scope>
    <source>
        <strain evidence="1 2">Walvis Bay</strain>
    </source>
</reference>
<name>F3YXB7_DESAF</name>
<dbReference type="AlphaFoldDB" id="F3YXB7"/>
<dbReference type="RefSeq" id="WP_005987025.1">
    <property type="nucleotide sequence ID" value="NC_016629.1"/>
</dbReference>
<dbReference type="HOGENOM" id="CLU_149308_1_1_7"/>